<sequence length="76" mass="8307">MPVREEVLPYDEFVARCRGARLFELGERRVVYLAEEGGHPCLAVGTGDGFMTLTVFADERERAARLAGDAARAPAP</sequence>
<dbReference type="RefSeq" id="WP_153541386.1">
    <property type="nucleotide sequence ID" value="NZ_WEGH01000006.1"/>
</dbReference>
<dbReference type="AlphaFoldDB" id="A0A7K0C8N9"/>
<dbReference type="EMBL" id="WEGH01000006">
    <property type="protein sequence ID" value="MQY09462.1"/>
    <property type="molecule type" value="Genomic_DNA"/>
</dbReference>
<keyword evidence="2" id="KW-1185">Reference proteome</keyword>
<gene>
    <name evidence="1" type="ORF">ACRB68_75880</name>
</gene>
<dbReference type="OrthoDB" id="3482929at2"/>
<reference evidence="1 2" key="1">
    <citation type="submission" date="2019-10" db="EMBL/GenBank/DDBJ databases">
        <title>Actinomadura rubteroloni sp. nov. and Actinomadura macrotermitis sp. nov., isolated from the gut of fungus growing-termite Macrotermes natalensis.</title>
        <authorList>
            <person name="Benndorf R."/>
            <person name="Martin K."/>
            <person name="Kuefner M."/>
            <person name="De Beer W."/>
            <person name="Kaster A.-K."/>
            <person name="Vollmers J."/>
            <person name="Poulsen M."/>
            <person name="Beemelmanns C."/>
        </authorList>
    </citation>
    <scope>NUCLEOTIDE SEQUENCE [LARGE SCALE GENOMIC DNA]</scope>
    <source>
        <strain evidence="1 2">RB68</strain>
    </source>
</reference>
<accession>A0A7K0C8N9</accession>
<dbReference type="Proteomes" id="UP000487268">
    <property type="component" value="Unassembled WGS sequence"/>
</dbReference>
<name>A0A7K0C8N9_9ACTN</name>
<evidence type="ECO:0000313" key="1">
    <source>
        <dbReference type="EMBL" id="MQY09462.1"/>
    </source>
</evidence>
<proteinExistence type="predicted"/>
<protein>
    <submittedName>
        <fullName evidence="1">Uncharacterized protein</fullName>
    </submittedName>
</protein>
<comment type="caution">
    <text evidence="1">The sequence shown here is derived from an EMBL/GenBank/DDBJ whole genome shotgun (WGS) entry which is preliminary data.</text>
</comment>
<evidence type="ECO:0000313" key="2">
    <source>
        <dbReference type="Proteomes" id="UP000487268"/>
    </source>
</evidence>
<organism evidence="1 2">
    <name type="scientific">Actinomadura macrotermitis</name>
    <dbReference type="NCBI Taxonomy" id="2585200"/>
    <lineage>
        <taxon>Bacteria</taxon>
        <taxon>Bacillati</taxon>
        <taxon>Actinomycetota</taxon>
        <taxon>Actinomycetes</taxon>
        <taxon>Streptosporangiales</taxon>
        <taxon>Thermomonosporaceae</taxon>
        <taxon>Actinomadura</taxon>
    </lineage>
</organism>